<sequence>MNLPANLATSAVLPALVSAADERARFRFLEFFTAQIRNPNTRRAYGRDVAQFLDWCAVQGVRSLGEIHALHVAAYVELLTQSHAAPTAKRHLSAIRRLFDWLVTGQVVPANPATSVRGPKHSQREGVTPILSPEEARHLLVSIGDATLIDLRDRALIALMVYSFARVGAATGMKVEDVYMQQRRLWVRLHEKGGKLHKMPCHHSLEAYLDAWLEASKLRDEPKAPLFPTFRRGTGRCAGGGELTRTAMSQPDAFAMVRRRAKAAGIETPIGNHTFRGTGLTAYLSNGGTLEKAREMANHADPRTTQLYDRRRDQVTLDEVERVLI</sequence>
<dbReference type="GO" id="GO:0015074">
    <property type="term" value="P:DNA integration"/>
    <property type="evidence" value="ECO:0007669"/>
    <property type="project" value="UniProtKB-KW"/>
</dbReference>
<dbReference type="PANTHER" id="PTHR30349:SF41">
    <property type="entry name" value="INTEGRASE_RECOMBINASE PROTEIN MJ0367-RELATED"/>
    <property type="match status" value="1"/>
</dbReference>
<dbReference type="PROSITE" id="PS51898">
    <property type="entry name" value="TYR_RECOMBINASE"/>
    <property type="match status" value="1"/>
</dbReference>
<dbReference type="Proteomes" id="UP000294547">
    <property type="component" value="Unassembled WGS sequence"/>
</dbReference>
<feature type="domain" description="Tyr recombinase" evidence="6">
    <location>
        <begin position="126"/>
        <end position="322"/>
    </location>
</feature>
<accession>A0A4R6RCS0</accession>
<feature type="domain" description="Core-binding (CB)" evidence="7">
    <location>
        <begin position="19"/>
        <end position="103"/>
    </location>
</feature>
<keyword evidence="2" id="KW-0229">DNA integration</keyword>
<dbReference type="InterPro" id="IPR013762">
    <property type="entry name" value="Integrase-like_cat_sf"/>
</dbReference>
<dbReference type="InterPro" id="IPR004107">
    <property type="entry name" value="Integrase_SAM-like_N"/>
</dbReference>
<dbReference type="InterPro" id="IPR011010">
    <property type="entry name" value="DNA_brk_join_enz"/>
</dbReference>
<evidence type="ECO:0000256" key="4">
    <source>
        <dbReference type="ARBA" id="ARBA00023172"/>
    </source>
</evidence>
<dbReference type="SUPFAM" id="SSF56349">
    <property type="entry name" value="DNA breaking-rejoining enzymes"/>
    <property type="match status" value="1"/>
</dbReference>
<dbReference type="PROSITE" id="PS51900">
    <property type="entry name" value="CB"/>
    <property type="match status" value="1"/>
</dbReference>
<keyword evidence="3 5" id="KW-0238">DNA-binding</keyword>
<comment type="similarity">
    <text evidence="1">Belongs to the 'phage' integrase family.</text>
</comment>
<dbReference type="PANTHER" id="PTHR30349">
    <property type="entry name" value="PHAGE INTEGRASE-RELATED"/>
    <property type="match status" value="1"/>
</dbReference>
<evidence type="ECO:0000313" key="9">
    <source>
        <dbReference type="Proteomes" id="UP000294547"/>
    </source>
</evidence>
<evidence type="ECO:0000259" key="6">
    <source>
        <dbReference type="PROSITE" id="PS51898"/>
    </source>
</evidence>
<dbReference type="OrthoDB" id="7830133at2"/>
<dbReference type="Gene3D" id="1.10.443.10">
    <property type="entry name" value="Intergrase catalytic core"/>
    <property type="match status" value="1"/>
</dbReference>
<dbReference type="AlphaFoldDB" id="A0A4R6RCS0"/>
<dbReference type="RefSeq" id="WP_126539647.1">
    <property type="nucleotide sequence ID" value="NZ_BSPM01000002.1"/>
</dbReference>
<dbReference type="InterPro" id="IPR002104">
    <property type="entry name" value="Integrase_catalytic"/>
</dbReference>
<evidence type="ECO:0000256" key="3">
    <source>
        <dbReference type="ARBA" id="ARBA00023125"/>
    </source>
</evidence>
<reference evidence="8 9" key="1">
    <citation type="submission" date="2019-03" db="EMBL/GenBank/DDBJ databases">
        <title>Genomic Encyclopedia of Type Strains, Phase IV (KMG-IV): sequencing the most valuable type-strain genomes for metagenomic binning, comparative biology and taxonomic classification.</title>
        <authorList>
            <person name="Goeker M."/>
        </authorList>
    </citation>
    <scope>NUCLEOTIDE SEQUENCE [LARGE SCALE GENOMIC DNA]</scope>
    <source>
        <strain evidence="8 9">DSM 102969</strain>
    </source>
</reference>
<dbReference type="InterPro" id="IPR050090">
    <property type="entry name" value="Tyrosine_recombinase_XerCD"/>
</dbReference>
<comment type="caution">
    <text evidence="8">The sequence shown here is derived from an EMBL/GenBank/DDBJ whole genome shotgun (WGS) entry which is preliminary data.</text>
</comment>
<dbReference type="GO" id="GO:0006310">
    <property type="term" value="P:DNA recombination"/>
    <property type="evidence" value="ECO:0007669"/>
    <property type="project" value="UniProtKB-KW"/>
</dbReference>
<dbReference type="Pfam" id="PF02899">
    <property type="entry name" value="Phage_int_SAM_1"/>
    <property type="match status" value="1"/>
</dbReference>
<evidence type="ECO:0000256" key="1">
    <source>
        <dbReference type="ARBA" id="ARBA00008857"/>
    </source>
</evidence>
<dbReference type="Pfam" id="PF00589">
    <property type="entry name" value="Phage_integrase"/>
    <property type="match status" value="1"/>
</dbReference>
<dbReference type="InterPro" id="IPR010998">
    <property type="entry name" value="Integrase_recombinase_N"/>
</dbReference>
<dbReference type="Gene3D" id="1.10.150.130">
    <property type="match status" value="1"/>
</dbReference>
<protein>
    <submittedName>
        <fullName evidence="8">Site-specific recombinase XerD</fullName>
    </submittedName>
</protein>
<organism evidence="8 9">
    <name type="scientific">Oharaeibacter diazotrophicus</name>
    <dbReference type="NCBI Taxonomy" id="1920512"/>
    <lineage>
        <taxon>Bacteria</taxon>
        <taxon>Pseudomonadati</taxon>
        <taxon>Pseudomonadota</taxon>
        <taxon>Alphaproteobacteria</taxon>
        <taxon>Hyphomicrobiales</taxon>
        <taxon>Pleomorphomonadaceae</taxon>
        <taxon>Oharaeibacter</taxon>
    </lineage>
</organism>
<dbReference type="EMBL" id="SNXY01000008">
    <property type="protein sequence ID" value="TDP83922.1"/>
    <property type="molecule type" value="Genomic_DNA"/>
</dbReference>
<evidence type="ECO:0000259" key="7">
    <source>
        <dbReference type="PROSITE" id="PS51900"/>
    </source>
</evidence>
<dbReference type="InterPro" id="IPR044068">
    <property type="entry name" value="CB"/>
</dbReference>
<dbReference type="GO" id="GO:0003677">
    <property type="term" value="F:DNA binding"/>
    <property type="evidence" value="ECO:0007669"/>
    <property type="project" value="UniProtKB-UniRule"/>
</dbReference>
<evidence type="ECO:0000256" key="2">
    <source>
        <dbReference type="ARBA" id="ARBA00022908"/>
    </source>
</evidence>
<gene>
    <name evidence="8" type="ORF">EDD54_2522</name>
</gene>
<evidence type="ECO:0000313" key="8">
    <source>
        <dbReference type="EMBL" id="TDP83922.1"/>
    </source>
</evidence>
<keyword evidence="4" id="KW-0233">DNA recombination</keyword>
<keyword evidence="9" id="KW-1185">Reference proteome</keyword>
<name>A0A4R6RCS0_9HYPH</name>
<proteinExistence type="inferred from homology"/>
<evidence type="ECO:0000256" key="5">
    <source>
        <dbReference type="PROSITE-ProRule" id="PRU01248"/>
    </source>
</evidence>